<dbReference type="GeneID" id="119722409"/>
<proteinExistence type="predicted"/>
<evidence type="ECO:0000313" key="1">
    <source>
        <dbReference type="EnsemblMetazoa" id="XP_038048443.1"/>
    </source>
</evidence>
<accession>A0A913Z9I8</accession>
<dbReference type="RefSeq" id="XP_038048443.1">
    <property type="nucleotide sequence ID" value="XM_038192515.1"/>
</dbReference>
<dbReference type="AlphaFoldDB" id="A0A913Z9I8"/>
<evidence type="ECO:0000313" key="2">
    <source>
        <dbReference type="Proteomes" id="UP000887568"/>
    </source>
</evidence>
<reference evidence="1" key="1">
    <citation type="submission" date="2022-11" db="UniProtKB">
        <authorList>
            <consortium name="EnsemblMetazoa"/>
        </authorList>
    </citation>
    <scope>IDENTIFICATION</scope>
</reference>
<keyword evidence="2" id="KW-1185">Reference proteome</keyword>
<protein>
    <submittedName>
        <fullName evidence="1">Uncharacterized protein</fullName>
    </submittedName>
</protein>
<dbReference type="EnsemblMetazoa" id="XM_038192515.1">
    <property type="protein sequence ID" value="XP_038048443.1"/>
    <property type="gene ID" value="LOC119722409"/>
</dbReference>
<sequence length="116" mass="12758">MTERVRVEISGAFAWRSRAHCLCLSWSQVPLPITTVATPITTAATPTTNTTTADPIANYEWLREKPECLLIPGRPGPGHQPVPQVSQPPRLHQLLPVQPWDQFLSSSCLGLPSTHV</sequence>
<dbReference type="Proteomes" id="UP000887568">
    <property type="component" value="Unplaced"/>
</dbReference>
<organism evidence="1 2">
    <name type="scientific">Patiria miniata</name>
    <name type="common">Bat star</name>
    <name type="synonym">Asterina miniata</name>
    <dbReference type="NCBI Taxonomy" id="46514"/>
    <lineage>
        <taxon>Eukaryota</taxon>
        <taxon>Metazoa</taxon>
        <taxon>Echinodermata</taxon>
        <taxon>Eleutherozoa</taxon>
        <taxon>Asterozoa</taxon>
        <taxon>Asteroidea</taxon>
        <taxon>Valvatacea</taxon>
        <taxon>Valvatida</taxon>
        <taxon>Asterinidae</taxon>
        <taxon>Patiria</taxon>
    </lineage>
</organism>
<name>A0A913Z9I8_PATMI</name>